<protein>
    <submittedName>
        <fullName evidence="1">Uncharacterized protein</fullName>
    </submittedName>
</protein>
<evidence type="ECO:0000313" key="2">
    <source>
        <dbReference type="Proteomes" id="UP001732700"/>
    </source>
</evidence>
<evidence type="ECO:0000313" key="1">
    <source>
        <dbReference type="EnsemblPlants" id="AVESA.00010b.r2.1DG0120940.1.CDS"/>
    </source>
</evidence>
<keyword evidence="2" id="KW-1185">Reference proteome</keyword>
<organism evidence="1 2">
    <name type="scientific">Avena sativa</name>
    <name type="common">Oat</name>
    <dbReference type="NCBI Taxonomy" id="4498"/>
    <lineage>
        <taxon>Eukaryota</taxon>
        <taxon>Viridiplantae</taxon>
        <taxon>Streptophyta</taxon>
        <taxon>Embryophyta</taxon>
        <taxon>Tracheophyta</taxon>
        <taxon>Spermatophyta</taxon>
        <taxon>Magnoliopsida</taxon>
        <taxon>Liliopsida</taxon>
        <taxon>Poales</taxon>
        <taxon>Poaceae</taxon>
        <taxon>BOP clade</taxon>
        <taxon>Pooideae</taxon>
        <taxon>Poodae</taxon>
        <taxon>Poeae</taxon>
        <taxon>Poeae Chloroplast Group 1 (Aveneae type)</taxon>
        <taxon>Aveninae</taxon>
        <taxon>Avena</taxon>
    </lineage>
</organism>
<name>A0ACD5TSK1_AVESA</name>
<reference evidence="1" key="1">
    <citation type="submission" date="2021-05" db="EMBL/GenBank/DDBJ databases">
        <authorList>
            <person name="Scholz U."/>
            <person name="Mascher M."/>
            <person name="Fiebig A."/>
        </authorList>
    </citation>
    <scope>NUCLEOTIDE SEQUENCE [LARGE SCALE GENOMIC DNA]</scope>
</reference>
<dbReference type="Proteomes" id="UP001732700">
    <property type="component" value="Chromosome 1D"/>
</dbReference>
<sequence length="845" mass="93043">MEAQSYEVNFSEIVETLEVEQPAAGNMGKNHEIGMEIELASSDTQPEPTTATPANGTSSAVEEIKTDELMLDLSKYILLLATLVATVTYAAAFSPAGVEWQDKDAVTSHLAGYAIIRGTSNLRYQVFYYCNATAFASSLVVIVLVLFLQARRRDGLVIVKPMQAVMVLDLLSAVGACAAGTCYDRVTTIYSLVLVGIAITWLVVQMAWASFWSGHFYYSDAAVEKRLRKVLMLFGTFTVGVTYVAAGKSTPGGFWDDSLVEGHGKHQTVLLCFNSTAFVTSLLIIVVLLDRKPRVNEAYGLITVALLSLTVAYIAGSCRKIDTTIYVSSLVGAVLIFIIILQIAVGQGWIQALRRLYLWNKIEKIHGWLQTKLQEATKRILRQRRNSTTDSRNAVDKASSLVLLLATLAATVTYQAGLNPPGGVWPDNGGGHIAGDPILLTTNARRFKVFFYCNSIAFMASLVTIILVQNKFLLQTHVLEAAMILDLFALIGAYAAGSCRDARTSVYTMALPGAVLFYVVIHVVFSTLNYMDTIASKEIDFVEKRRKRLLLFAVLAATITYQAGLNPPGGFRLQDDNSAGDPVLLHNFPHRYTAFFYCNSVSFMVSIVLIILLMNRHLYRLAIRSYALTICTAAGMLSLMGSYAAGSTQHLRTSIYIFVLVAVVVSVMAGLVLYTYTGRAVRSTDSQPKPENGDTLRKKRHAKRKYLMLIGILVASVTYQAGLNPPGGTWQSDSGWYLAFFYSNFTSFVASILVIVLLLPQWWSKKEWSLKTMKMLIFLDLLALQGAYAAGSSKGWKTSMYVLALIGAVLAYIVIHIALAMSCRRSHDQTDERIQEWNQEQLVAA</sequence>
<reference evidence="1" key="2">
    <citation type="submission" date="2025-09" db="UniProtKB">
        <authorList>
            <consortium name="EnsemblPlants"/>
        </authorList>
    </citation>
    <scope>IDENTIFICATION</scope>
</reference>
<dbReference type="EnsemblPlants" id="AVESA.00010b.r2.1DG0120940.1">
    <property type="protein sequence ID" value="AVESA.00010b.r2.1DG0120940.1.CDS"/>
    <property type="gene ID" value="AVESA.00010b.r2.1DG0120940"/>
</dbReference>
<proteinExistence type="predicted"/>
<accession>A0ACD5TSK1</accession>